<reference evidence="11 12" key="1">
    <citation type="submission" date="2017-05" db="EMBL/GenBank/DDBJ databases">
        <authorList>
            <person name="Varghese N."/>
            <person name="Submissions S."/>
        </authorList>
    </citation>
    <scope>NUCLEOTIDE SEQUENCE [LARGE SCALE GENOMIC DNA]</scope>
    <source>
        <strain evidence="11 12">DSM 15522</strain>
    </source>
</reference>
<evidence type="ECO:0000256" key="9">
    <source>
        <dbReference type="ARBA" id="ARBA00022842"/>
    </source>
</evidence>
<name>A0ABY1NAD5_9BACT</name>
<evidence type="ECO:0000256" key="4">
    <source>
        <dbReference type="ARBA" id="ARBA00012984"/>
    </source>
</evidence>
<evidence type="ECO:0000313" key="12">
    <source>
        <dbReference type="Proteomes" id="UP001157911"/>
    </source>
</evidence>
<comment type="pathway">
    <text evidence="2">Metabolic intermediate metabolism; pimeloyl-CoA biosynthesis; pimeloyl-CoA from pimelate: step 1/1.</text>
</comment>
<keyword evidence="6" id="KW-0547">Nucleotide-binding</keyword>
<accession>A0ABY1NAD5</accession>
<dbReference type="EMBL" id="FXUB01000001">
    <property type="protein sequence ID" value="SMP04077.1"/>
    <property type="molecule type" value="Genomic_DNA"/>
</dbReference>
<comment type="catalytic activity">
    <reaction evidence="10">
        <text>heptanedioate + ATP + CoA = 6-carboxyhexanoyl-CoA + AMP + diphosphate</text>
        <dbReference type="Rhea" id="RHEA:14781"/>
        <dbReference type="ChEBI" id="CHEBI:30616"/>
        <dbReference type="ChEBI" id="CHEBI:33019"/>
        <dbReference type="ChEBI" id="CHEBI:36165"/>
        <dbReference type="ChEBI" id="CHEBI:57287"/>
        <dbReference type="ChEBI" id="CHEBI:57360"/>
        <dbReference type="ChEBI" id="CHEBI:456215"/>
        <dbReference type="EC" id="6.2.1.14"/>
    </reaction>
</comment>
<dbReference type="InterPro" id="IPR005499">
    <property type="entry name" value="BioW"/>
</dbReference>
<dbReference type="RefSeq" id="WP_283399686.1">
    <property type="nucleotide sequence ID" value="NZ_FXUB01000001.1"/>
</dbReference>
<dbReference type="EC" id="6.2.1.14" evidence="4"/>
<evidence type="ECO:0000256" key="2">
    <source>
        <dbReference type="ARBA" id="ARBA00005075"/>
    </source>
</evidence>
<comment type="subunit">
    <text evidence="3">Homodimer.</text>
</comment>
<keyword evidence="12" id="KW-1185">Reference proteome</keyword>
<evidence type="ECO:0000256" key="1">
    <source>
        <dbReference type="ARBA" id="ARBA00001946"/>
    </source>
</evidence>
<comment type="caution">
    <text evidence="11">The sequence shown here is derived from an EMBL/GenBank/DDBJ whole genome shotgun (WGS) entry which is preliminary data.</text>
</comment>
<evidence type="ECO:0000256" key="6">
    <source>
        <dbReference type="ARBA" id="ARBA00022741"/>
    </source>
</evidence>
<evidence type="ECO:0000256" key="7">
    <source>
        <dbReference type="ARBA" id="ARBA00022756"/>
    </source>
</evidence>
<evidence type="ECO:0000256" key="5">
    <source>
        <dbReference type="ARBA" id="ARBA00022598"/>
    </source>
</evidence>
<keyword evidence="5 11" id="KW-0436">Ligase</keyword>
<dbReference type="Proteomes" id="UP001157911">
    <property type="component" value="Unassembled WGS sequence"/>
</dbReference>
<evidence type="ECO:0000256" key="10">
    <source>
        <dbReference type="ARBA" id="ARBA00049553"/>
    </source>
</evidence>
<keyword evidence="9" id="KW-0460">Magnesium</keyword>
<proteinExistence type="predicted"/>
<evidence type="ECO:0000256" key="3">
    <source>
        <dbReference type="ARBA" id="ARBA00011738"/>
    </source>
</evidence>
<keyword evidence="8" id="KW-0067">ATP-binding</keyword>
<organism evidence="11 12">
    <name type="scientific">Desulfurobacterium pacificum</name>
    <dbReference type="NCBI Taxonomy" id="240166"/>
    <lineage>
        <taxon>Bacteria</taxon>
        <taxon>Pseudomonadati</taxon>
        <taxon>Aquificota</taxon>
        <taxon>Aquificia</taxon>
        <taxon>Desulfurobacteriales</taxon>
        <taxon>Desulfurobacteriaceae</taxon>
        <taxon>Desulfurobacterium</taxon>
    </lineage>
</organism>
<protein>
    <recommendedName>
        <fullName evidence="4">6-carboxyhexanoate--CoA ligase</fullName>
        <ecNumber evidence="4">6.2.1.14</ecNumber>
    </recommendedName>
</protein>
<keyword evidence="7" id="KW-0093">Biotin biosynthesis</keyword>
<dbReference type="GO" id="GO:0016874">
    <property type="term" value="F:ligase activity"/>
    <property type="evidence" value="ECO:0007669"/>
    <property type="project" value="UniProtKB-KW"/>
</dbReference>
<dbReference type="NCBIfam" id="NF002360">
    <property type="entry name" value="PRK01322.1"/>
    <property type="match status" value="1"/>
</dbReference>
<gene>
    <name evidence="11" type="ORF">SAMN06265339_0178</name>
</gene>
<sequence>MSFYNVKMRASKEDSHISGAERIVREQDIKEAVVQLIDRAFNHSRGKPDFVNVKIELIGEPIKEISLLPVFEVSGSYDVRSLLLKISKCAGLTEEVVLDAYDTLLEGAAPDGSVMRGAMIVSVPDGNRLEPDKFKGVRATCLDISLEAQRQLKKAAGEKYTENLKEALTLTSKILSYPDVLAELCISDDPDYTTGYFSVKGVGYFRLFNVKPKGHLKGGRAIFVKKGCNVGKLIAYLKETPVIAVKFSGYSVVSVNEVCSVFKKSPV</sequence>
<dbReference type="Pfam" id="PF03744">
    <property type="entry name" value="BioW"/>
    <property type="match status" value="1"/>
</dbReference>
<comment type="cofactor">
    <cofactor evidence="1">
        <name>Mg(2+)</name>
        <dbReference type="ChEBI" id="CHEBI:18420"/>
    </cofactor>
</comment>
<evidence type="ECO:0000313" key="11">
    <source>
        <dbReference type="EMBL" id="SMP04077.1"/>
    </source>
</evidence>
<evidence type="ECO:0000256" key="8">
    <source>
        <dbReference type="ARBA" id="ARBA00022840"/>
    </source>
</evidence>